<reference evidence="2 3" key="1">
    <citation type="submission" date="2015-01" db="EMBL/GenBank/DDBJ databases">
        <title>The Genome Sequence of Exophiala sideris CBS121828.</title>
        <authorList>
            <consortium name="The Broad Institute Genomics Platform"/>
            <person name="Cuomo C."/>
            <person name="de Hoog S."/>
            <person name="Gorbushina A."/>
            <person name="Stielow B."/>
            <person name="Teixiera M."/>
            <person name="Abouelleil A."/>
            <person name="Chapman S.B."/>
            <person name="Priest M."/>
            <person name="Young S.K."/>
            <person name="Wortman J."/>
            <person name="Nusbaum C."/>
            <person name="Birren B."/>
        </authorList>
    </citation>
    <scope>NUCLEOTIDE SEQUENCE [LARGE SCALE GENOMIC DNA]</scope>
    <source>
        <strain evidence="2 3">CBS 121828</strain>
    </source>
</reference>
<dbReference type="HOGENOM" id="CLU_011375_0_0_1"/>
<evidence type="ECO:0000313" key="2">
    <source>
        <dbReference type="EMBL" id="KIV87409.1"/>
    </source>
</evidence>
<dbReference type="OrthoDB" id="185373at2759"/>
<evidence type="ECO:0000313" key="3">
    <source>
        <dbReference type="Proteomes" id="UP000053599"/>
    </source>
</evidence>
<dbReference type="Proteomes" id="UP000053599">
    <property type="component" value="Unassembled WGS sequence"/>
</dbReference>
<name>A0A0D1Z0Q1_9EURO</name>
<accession>A0A0D1Z0Q1</accession>
<organism evidence="2 3">
    <name type="scientific">Exophiala sideris</name>
    <dbReference type="NCBI Taxonomy" id="1016849"/>
    <lineage>
        <taxon>Eukaryota</taxon>
        <taxon>Fungi</taxon>
        <taxon>Dikarya</taxon>
        <taxon>Ascomycota</taxon>
        <taxon>Pezizomycotina</taxon>
        <taxon>Eurotiomycetes</taxon>
        <taxon>Chaetothyriomycetidae</taxon>
        <taxon>Chaetothyriales</taxon>
        <taxon>Herpotrichiellaceae</taxon>
        <taxon>Exophiala</taxon>
    </lineage>
</organism>
<sequence>MRPLWSQIPRPRLSGSPSISSIEAVNSTLVRKTTTAPLRRRATFNDAFTLLLAPVLAAVFIVDTSWKGKQRRDWDERLSVIQEEIKQIHEREQRIESALRLRATSNGIFSQRRGYATAAHAHVDFDDGEVEVEVPTWEDDGMTDEGMPQIRRPVSHEATPLVQDLEPARVYKDGMFSPEEMANFHRYHRLNAIMLSLRMLLHLQIGPSPFFALAPDETQADTGDLTLRQDPNQLVELLRVTRSEMRRLKNRRELFVVSSFIDSQASRSELSNRIRTLTTSFDAGNITLSELINGFGQSILQTKEVPSTMAYVMLIRSLSKVGSFSLAYHVMGALKNSTLPLSDDAIFHILFQIGQACDSRSLNHILPLITRSDEQLNVASKWERTIVNDIELPVPSSLDVRLLQVLVYTALRCQQPERAEAWMSMLREMDYGSFRKNHLFRSFLAYYTMHGNWEKGKIWLRRAVAHASSIAAYTADGFTRMIYRMLDLCVRCRKLPEYTMILEAAVASGIRPPRMQENPNNRRVIYPRGRSILLEWDSIPAPEHAEGLPVDEKIRSFQAACQPLVDHIHDGPVPTNRALQDEGQDELVLMPPTPHALRYAVRRQLKKDPADSAQDKLSGSTLLEQAKVQARYQYYDHTIRSLKASLDVADARYKAALEVGQDRADNTVKLGKTTADMQEQLKESQHAMEQLQVQNQSYAQEHAQLRNEINDLKEIAKRLMAQQQEQRTSQKEPAPSISRPKDQSASPGKTRGPESATIPEPHTAVARATTKQITSKKNPPVESRLSPATLKTAGSKSMNVRLDLHKTKSDISSEAAIRFITAEPTPSQGGFRIRHMTS</sequence>
<proteinExistence type="predicted"/>
<protein>
    <submittedName>
        <fullName evidence="2">Uncharacterized protein</fullName>
    </submittedName>
</protein>
<feature type="region of interest" description="Disordered" evidence="1">
    <location>
        <begin position="721"/>
        <end position="794"/>
    </location>
</feature>
<evidence type="ECO:0000256" key="1">
    <source>
        <dbReference type="SAM" id="MobiDB-lite"/>
    </source>
</evidence>
<gene>
    <name evidence="2" type="ORF">PV11_02957</name>
</gene>
<dbReference type="EMBL" id="KN846951">
    <property type="protein sequence ID" value="KIV87409.1"/>
    <property type="molecule type" value="Genomic_DNA"/>
</dbReference>
<dbReference type="AlphaFoldDB" id="A0A0D1Z0Q1"/>